<dbReference type="PANTHER" id="PTHR43861">
    <property type="entry name" value="TRANS-ACONITATE 2-METHYLTRANSFERASE-RELATED"/>
    <property type="match status" value="1"/>
</dbReference>
<name>A0A250KXJ2_9GAMM</name>
<dbReference type="AlphaFoldDB" id="A0A250KXJ2"/>
<reference evidence="1 2" key="1">
    <citation type="submission" date="2016-12" db="EMBL/GenBank/DDBJ databases">
        <title>Genome sequencing of Methylocaldum marinum.</title>
        <authorList>
            <person name="Takeuchi M."/>
            <person name="Kamagata Y."/>
            <person name="Hiraoka S."/>
            <person name="Oshima K."/>
            <person name="Hattori M."/>
            <person name="Iwasaki W."/>
        </authorList>
    </citation>
    <scope>NUCLEOTIDE SEQUENCE [LARGE SCALE GENOMIC DNA]</scope>
    <source>
        <strain evidence="1 2">S8</strain>
    </source>
</reference>
<protein>
    <submittedName>
        <fullName evidence="1">Methyltransferase type 11</fullName>
    </submittedName>
</protein>
<dbReference type="Pfam" id="PF13489">
    <property type="entry name" value="Methyltransf_23"/>
    <property type="match status" value="1"/>
</dbReference>
<dbReference type="KEGG" id="mmai:sS8_4306"/>
<organism evidence="1 2">
    <name type="scientific">Methylocaldum marinum</name>
    <dbReference type="NCBI Taxonomy" id="1432792"/>
    <lineage>
        <taxon>Bacteria</taxon>
        <taxon>Pseudomonadati</taxon>
        <taxon>Pseudomonadota</taxon>
        <taxon>Gammaproteobacteria</taxon>
        <taxon>Methylococcales</taxon>
        <taxon>Methylococcaceae</taxon>
        <taxon>Methylocaldum</taxon>
    </lineage>
</organism>
<evidence type="ECO:0000313" key="1">
    <source>
        <dbReference type="EMBL" id="BBA36236.1"/>
    </source>
</evidence>
<dbReference type="InterPro" id="IPR029063">
    <property type="entry name" value="SAM-dependent_MTases_sf"/>
</dbReference>
<dbReference type="CDD" id="cd02440">
    <property type="entry name" value="AdoMet_MTases"/>
    <property type="match status" value="1"/>
</dbReference>
<dbReference type="EMBL" id="AP017928">
    <property type="protein sequence ID" value="BBA36236.1"/>
    <property type="molecule type" value="Genomic_DNA"/>
</dbReference>
<accession>A0A250KXJ2</accession>
<dbReference type="SUPFAM" id="SSF53335">
    <property type="entry name" value="S-adenosyl-L-methionine-dependent methyltransferases"/>
    <property type="match status" value="1"/>
</dbReference>
<dbReference type="RefSeq" id="WP_119631447.1">
    <property type="nucleotide sequence ID" value="NZ_AP017928.1"/>
</dbReference>
<dbReference type="Gene3D" id="3.40.50.150">
    <property type="entry name" value="Vaccinia Virus protein VP39"/>
    <property type="match status" value="1"/>
</dbReference>
<dbReference type="GO" id="GO:0032259">
    <property type="term" value="P:methylation"/>
    <property type="evidence" value="ECO:0007669"/>
    <property type="project" value="UniProtKB-KW"/>
</dbReference>
<dbReference type="Proteomes" id="UP000266313">
    <property type="component" value="Chromosome"/>
</dbReference>
<keyword evidence="1" id="KW-0808">Transferase</keyword>
<keyword evidence="2" id="KW-1185">Reference proteome</keyword>
<proteinExistence type="predicted"/>
<gene>
    <name evidence="1" type="ORF">sS8_4306</name>
</gene>
<dbReference type="OrthoDB" id="6824364at2"/>
<keyword evidence="1" id="KW-0489">Methyltransferase</keyword>
<sequence>MPIPSYFFSDLAWGGVDTAPASPGSASFGEVLRECVACGSGNLRFWRTKRFRYTLGDSGEAFHIWRCSDCGTGFLNRAPDGDGPKSIYQYSGQALTEPVTAADILTREAKFPNITLDAARMARDADRYNASGNKRALDVGSGFGFYTQALRKQGYRTVSINPGKYENAVFKALNGDEPIPIMLESFQDSEPFGVILMSQVLEHIPEPRQAIEKMAGLLAPGGVLAYAVPNFGSFPVKLLGPRDNACLCVPEHINYFTEKGLKTLLENNGLKVMNMEQITRLQPNTLSRRLNGGEKLSSFLVSLVARLQNPFSRVVNSLGMGIYLSVYAIKI</sequence>
<dbReference type="GO" id="GO:0008168">
    <property type="term" value="F:methyltransferase activity"/>
    <property type="evidence" value="ECO:0007669"/>
    <property type="project" value="UniProtKB-KW"/>
</dbReference>
<evidence type="ECO:0000313" key="2">
    <source>
        <dbReference type="Proteomes" id="UP000266313"/>
    </source>
</evidence>